<comment type="caution">
    <text evidence="6">The sequence shown here is derived from an EMBL/GenBank/DDBJ whole genome shotgun (WGS) entry which is preliminary data.</text>
</comment>
<dbReference type="GO" id="GO:0006511">
    <property type="term" value="P:ubiquitin-dependent protein catabolic process"/>
    <property type="evidence" value="ECO:0007669"/>
    <property type="project" value="TreeGrafter"/>
</dbReference>
<dbReference type="OrthoDB" id="6105938at2759"/>
<keyword evidence="7" id="KW-1185">Reference proteome</keyword>
<proteinExistence type="predicted"/>
<dbReference type="AlphaFoldDB" id="A0A3M7SF18"/>
<dbReference type="GO" id="GO:0000209">
    <property type="term" value="P:protein polyubiquitination"/>
    <property type="evidence" value="ECO:0007669"/>
    <property type="project" value="TreeGrafter"/>
</dbReference>
<dbReference type="SUPFAM" id="SSF57850">
    <property type="entry name" value="RING/U-box"/>
    <property type="match status" value="1"/>
</dbReference>
<name>A0A3M7SF18_BRAPC</name>
<dbReference type="GO" id="GO:0016874">
    <property type="term" value="F:ligase activity"/>
    <property type="evidence" value="ECO:0007669"/>
    <property type="project" value="UniProtKB-KW"/>
</dbReference>
<evidence type="ECO:0000313" key="7">
    <source>
        <dbReference type="Proteomes" id="UP000276133"/>
    </source>
</evidence>
<dbReference type="InterPro" id="IPR001841">
    <property type="entry name" value="Znf_RING"/>
</dbReference>
<gene>
    <name evidence="6" type="ORF">BpHYR1_049328</name>
</gene>
<accession>A0A3M7SF18</accession>
<dbReference type="GO" id="GO:0008270">
    <property type="term" value="F:zinc ion binding"/>
    <property type="evidence" value="ECO:0007669"/>
    <property type="project" value="UniProtKB-KW"/>
</dbReference>
<sequence>MGFSEELFLDKVDDLFFCPICLEVVKNPVQDKHEHLFCRTCIESWFKCNTIRSCPVNREQLSPNEIKKPGRIALNILSKLNMKCMYKECTKIVSYEQFNEHFTKCEFRNMSFCPKGCGHYGINMHDCLDFVLMKNYDLQDKIETLVTNLYKIEKKCNEEIYQKMAINRSLQFENKRLKRENLQLRKFSKFQTQTSKTPKSWNSSTKIA</sequence>
<organism evidence="6 7">
    <name type="scientific">Brachionus plicatilis</name>
    <name type="common">Marine rotifer</name>
    <name type="synonym">Brachionus muelleri</name>
    <dbReference type="NCBI Taxonomy" id="10195"/>
    <lineage>
        <taxon>Eukaryota</taxon>
        <taxon>Metazoa</taxon>
        <taxon>Spiralia</taxon>
        <taxon>Gnathifera</taxon>
        <taxon>Rotifera</taxon>
        <taxon>Eurotatoria</taxon>
        <taxon>Monogononta</taxon>
        <taxon>Pseudotrocha</taxon>
        <taxon>Ploima</taxon>
        <taxon>Brachionidae</taxon>
        <taxon>Brachionus</taxon>
    </lineage>
</organism>
<keyword evidence="6" id="KW-0436">Ligase</keyword>
<dbReference type="EMBL" id="REGN01001519">
    <property type="protein sequence ID" value="RNA34140.1"/>
    <property type="molecule type" value="Genomic_DNA"/>
</dbReference>
<dbReference type="InterPro" id="IPR018957">
    <property type="entry name" value="Znf_C3HC4_RING-type"/>
</dbReference>
<dbReference type="InterPro" id="IPR013083">
    <property type="entry name" value="Znf_RING/FYVE/PHD"/>
</dbReference>
<keyword evidence="1" id="KW-0479">Metal-binding</keyword>
<keyword evidence="2 4" id="KW-0863">Zinc-finger</keyword>
<keyword evidence="3" id="KW-0862">Zinc</keyword>
<dbReference type="STRING" id="10195.A0A3M7SF18"/>
<evidence type="ECO:0000313" key="6">
    <source>
        <dbReference type="EMBL" id="RNA34140.1"/>
    </source>
</evidence>
<dbReference type="PANTHER" id="PTHR46016">
    <property type="entry name" value="ZINC FINGER, RING/FYVE/PHD-TYPE"/>
    <property type="match status" value="1"/>
</dbReference>
<dbReference type="GO" id="GO:0061630">
    <property type="term" value="F:ubiquitin protein ligase activity"/>
    <property type="evidence" value="ECO:0007669"/>
    <property type="project" value="TreeGrafter"/>
</dbReference>
<evidence type="ECO:0000256" key="2">
    <source>
        <dbReference type="ARBA" id="ARBA00022771"/>
    </source>
</evidence>
<reference evidence="6 7" key="1">
    <citation type="journal article" date="2018" name="Sci. Rep.">
        <title>Genomic signatures of local adaptation to the degree of environmental predictability in rotifers.</title>
        <authorList>
            <person name="Franch-Gras L."/>
            <person name="Hahn C."/>
            <person name="Garcia-Roger E.M."/>
            <person name="Carmona M.J."/>
            <person name="Serra M."/>
            <person name="Gomez A."/>
        </authorList>
    </citation>
    <scope>NUCLEOTIDE SEQUENCE [LARGE SCALE GENOMIC DNA]</scope>
    <source>
        <strain evidence="6">HYR1</strain>
    </source>
</reference>
<evidence type="ECO:0000256" key="4">
    <source>
        <dbReference type="PROSITE-ProRule" id="PRU00175"/>
    </source>
</evidence>
<evidence type="ECO:0000256" key="1">
    <source>
        <dbReference type="ARBA" id="ARBA00022723"/>
    </source>
</evidence>
<dbReference type="Gene3D" id="3.30.40.10">
    <property type="entry name" value="Zinc/RING finger domain, C3HC4 (zinc finger)"/>
    <property type="match status" value="1"/>
</dbReference>
<evidence type="ECO:0000256" key="3">
    <source>
        <dbReference type="ARBA" id="ARBA00022833"/>
    </source>
</evidence>
<evidence type="ECO:0000259" key="5">
    <source>
        <dbReference type="PROSITE" id="PS50089"/>
    </source>
</evidence>
<dbReference type="Pfam" id="PF00097">
    <property type="entry name" value="zf-C3HC4"/>
    <property type="match status" value="1"/>
</dbReference>
<dbReference type="Proteomes" id="UP000276133">
    <property type="component" value="Unassembled WGS sequence"/>
</dbReference>
<dbReference type="PANTHER" id="PTHR46016:SF1">
    <property type="entry name" value="RING-TYPE DOMAIN-CONTAINING PROTEIN"/>
    <property type="match status" value="1"/>
</dbReference>
<dbReference type="InterPro" id="IPR051438">
    <property type="entry name" value="RNF_E3_ubiq-protein_ligase"/>
</dbReference>
<dbReference type="PROSITE" id="PS50089">
    <property type="entry name" value="ZF_RING_2"/>
    <property type="match status" value="1"/>
</dbReference>
<feature type="domain" description="RING-type" evidence="5">
    <location>
        <begin position="18"/>
        <end position="58"/>
    </location>
</feature>
<protein>
    <submittedName>
        <fullName evidence="6">E3 ubiquitin-ligase NRDP1</fullName>
    </submittedName>
</protein>